<evidence type="ECO:0000256" key="7">
    <source>
        <dbReference type="ARBA" id="ARBA00022777"/>
    </source>
</evidence>
<evidence type="ECO:0000256" key="3">
    <source>
        <dbReference type="ARBA" id="ARBA00012438"/>
    </source>
</evidence>
<feature type="transmembrane region" description="Helical" evidence="11">
    <location>
        <begin position="286"/>
        <end position="305"/>
    </location>
</feature>
<evidence type="ECO:0000259" key="13">
    <source>
        <dbReference type="PROSITE" id="PS50839"/>
    </source>
</evidence>
<sequence length="574" mass="61786">MTLAWDLLSGLRLSARRRAGPRCRHRVTLALVAVLLLSLWAVWGWVDAIRMRWALAELRAAVATTATPYAGSLGSALNKRLALVRGLAAFVTVEAHKAGAPDSLSDELAENFAAYADALRASVPGIRNISAAPGFVIRLVNPVAGNEKVLGNNLLADPRPGFPDTVRRAMATREVATHGPVELIQGGQGLIARAVVFRDGTPWGAVGAVFDLAPILEEANLSGMGPQVVFALRRVGGHPFAGREAVLEMAPIVERIRVPDGDWELALAPAEGWEAAARVRAAHGPVLALFVGIGGLLVLVVVLVAEGRGALARLVEERTRELEQARRDADRKAEELALARRELEQFAFAAAHDLQEPVRTMGSYAQLLQREIGPVLDEERAVLLDRVVEGAKRLKALLRDVQIFIAENAIPLPEGPVEAGRALDAALLALGPQVVRAEGRITRDPLPAVFADERRLREIFVALIANALEYRHPDRAPDIHVGACRIGDEAVIEVRDNGIGIDPCYHEQIFQVFRRLHGRDEHPGTGMGLPIARKMAERLGGGLTVRSEAGQGSSFLIRLPAPAGSRTVTPEHAS</sequence>
<dbReference type="Pfam" id="PF02518">
    <property type="entry name" value="HATPase_c"/>
    <property type="match status" value="1"/>
</dbReference>
<evidence type="ECO:0000256" key="6">
    <source>
        <dbReference type="ARBA" id="ARBA00022692"/>
    </source>
</evidence>
<feature type="domain" description="Histidine kinase" evidence="12">
    <location>
        <begin position="349"/>
        <end position="563"/>
    </location>
</feature>
<evidence type="ECO:0000256" key="2">
    <source>
        <dbReference type="ARBA" id="ARBA00004370"/>
    </source>
</evidence>
<gene>
    <name evidence="14" type="ORF">DEW08_19460</name>
</gene>
<keyword evidence="7 14" id="KW-0418">Kinase</keyword>
<dbReference type="GO" id="GO:0016020">
    <property type="term" value="C:membrane"/>
    <property type="evidence" value="ECO:0007669"/>
    <property type="project" value="UniProtKB-SubCell"/>
</dbReference>
<dbReference type="Gene3D" id="3.30.565.10">
    <property type="entry name" value="Histidine kinase-like ATPase, C-terminal domain"/>
    <property type="match status" value="1"/>
</dbReference>
<dbReference type="SMART" id="SM00388">
    <property type="entry name" value="HisKA"/>
    <property type="match status" value="1"/>
</dbReference>
<evidence type="ECO:0000256" key="4">
    <source>
        <dbReference type="ARBA" id="ARBA00022553"/>
    </source>
</evidence>
<evidence type="ECO:0000256" key="5">
    <source>
        <dbReference type="ARBA" id="ARBA00022679"/>
    </source>
</evidence>
<feature type="transmembrane region" description="Helical" evidence="11">
    <location>
        <begin position="27"/>
        <end position="46"/>
    </location>
</feature>
<dbReference type="AlphaFoldDB" id="A0A2S2CUS0"/>
<evidence type="ECO:0000256" key="1">
    <source>
        <dbReference type="ARBA" id="ARBA00000085"/>
    </source>
</evidence>
<keyword evidence="6 11" id="KW-0812">Transmembrane</keyword>
<comment type="catalytic activity">
    <reaction evidence="1">
        <text>ATP + protein L-histidine = ADP + protein N-phospho-L-histidine.</text>
        <dbReference type="EC" id="2.7.13.3"/>
    </reaction>
</comment>
<accession>A0A2S2CUS0</accession>
<dbReference type="InterPro" id="IPR036890">
    <property type="entry name" value="HATPase_C_sf"/>
</dbReference>
<dbReference type="Pfam" id="PF03924">
    <property type="entry name" value="CHASE"/>
    <property type="match status" value="1"/>
</dbReference>
<dbReference type="InterPro" id="IPR006189">
    <property type="entry name" value="CHASE_dom"/>
</dbReference>
<organism evidence="14 15">
    <name type="scientific">Azospirillum thermophilum</name>
    <dbReference type="NCBI Taxonomy" id="2202148"/>
    <lineage>
        <taxon>Bacteria</taxon>
        <taxon>Pseudomonadati</taxon>
        <taxon>Pseudomonadota</taxon>
        <taxon>Alphaproteobacteria</taxon>
        <taxon>Rhodospirillales</taxon>
        <taxon>Azospirillaceae</taxon>
        <taxon>Azospirillum</taxon>
    </lineage>
</organism>
<dbReference type="PANTHER" id="PTHR43304:SF1">
    <property type="entry name" value="PAC DOMAIN-CONTAINING PROTEIN"/>
    <property type="match status" value="1"/>
</dbReference>
<evidence type="ECO:0000256" key="8">
    <source>
        <dbReference type="ARBA" id="ARBA00022989"/>
    </source>
</evidence>
<dbReference type="PROSITE" id="PS50109">
    <property type="entry name" value="HIS_KIN"/>
    <property type="match status" value="1"/>
</dbReference>
<dbReference type="SUPFAM" id="SSF55874">
    <property type="entry name" value="ATPase domain of HSP90 chaperone/DNA topoisomerase II/histidine kinase"/>
    <property type="match status" value="1"/>
</dbReference>
<dbReference type="Pfam" id="PF00512">
    <property type="entry name" value="HisKA"/>
    <property type="match status" value="1"/>
</dbReference>
<keyword evidence="4" id="KW-0597">Phosphoprotein</keyword>
<feature type="coiled-coil region" evidence="10">
    <location>
        <begin position="312"/>
        <end position="342"/>
    </location>
</feature>
<keyword evidence="10" id="KW-0175">Coiled coil</keyword>
<dbReference type="Proteomes" id="UP000245629">
    <property type="component" value="Chromosome 3"/>
</dbReference>
<dbReference type="PROSITE" id="PS50839">
    <property type="entry name" value="CHASE"/>
    <property type="match status" value="1"/>
</dbReference>
<dbReference type="PRINTS" id="PR00344">
    <property type="entry name" value="BCTRLSENSOR"/>
</dbReference>
<dbReference type="CDD" id="cd00082">
    <property type="entry name" value="HisKA"/>
    <property type="match status" value="1"/>
</dbReference>
<dbReference type="SMART" id="SM00387">
    <property type="entry name" value="HATPase_c"/>
    <property type="match status" value="1"/>
</dbReference>
<evidence type="ECO:0000256" key="10">
    <source>
        <dbReference type="SAM" id="Coils"/>
    </source>
</evidence>
<reference evidence="15" key="1">
    <citation type="submission" date="2018-05" db="EMBL/GenBank/DDBJ databases">
        <title>Azospirillum thermophila sp. nov., a novel isolated from hot spring.</title>
        <authorList>
            <person name="Zhao Z."/>
        </authorList>
    </citation>
    <scope>NUCLEOTIDE SEQUENCE [LARGE SCALE GENOMIC DNA]</scope>
    <source>
        <strain evidence="15">CFH 70021</strain>
    </source>
</reference>
<evidence type="ECO:0000313" key="14">
    <source>
        <dbReference type="EMBL" id="AWK88274.1"/>
    </source>
</evidence>
<dbReference type="InterPro" id="IPR042240">
    <property type="entry name" value="CHASE_sf"/>
</dbReference>
<dbReference type="Gene3D" id="1.10.287.130">
    <property type="match status" value="1"/>
</dbReference>
<keyword evidence="9 11" id="KW-0472">Membrane</keyword>
<name>A0A2S2CUS0_9PROT</name>
<dbReference type="InterPro" id="IPR005467">
    <property type="entry name" value="His_kinase_dom"/>
</dbReference>
<dbReference type="PANTHER" id="PTHR43304">
    <property type="entry name" value="PHYTOCHROME-LIKE PROTEIN CPH1"/>
    <property type="match status" value="1"/>
</dbReference>
<dbReference type="GO" id="GO:0000155">
    <property type="term" value="F:phosphorelay sensor kinase activity"/>
    <property type="evidence" value="ECO:0007669"/>
    <property type="project" value="InterPro"/>
</dbReference>
<feature type="domain" description="CHASE" evidence="13">
    <location>
        <begin position="135"/>
        <end position="224"/>
    </location>
</feature>
<evidence type="ECO:0000259" key="12">
    <source>
        <dbReference type="PROSITE" id="PS50109"/>
    </source>
</evidence>
<dbReference type="SMART" id="SM01079">
    <property type="entry name" value="CHASE"/>
    <property type="match status" value="1"/>
</dbReference>
<dbReference type="InterPro" id="IPR003661">
    <property type="entry name" value="HisK_dim/P_dom"/>
</dbReference>
<evidence type="ECO:0000313" key="15">
    <source>
        <dbReference type="Proteomes" id="UP000245629"/>
    </source>
</evidence>
<dbReference type="InterPro" id="IPR036097">
    <property type="entry name" value="HisK_dim/P_sf"/>
</dbReference>
<dbReference type="RefSeq" id="WP_109330384.1">
    <property type="nucleotide sequence ID" value="NZ_CP029354.1"/>
</dbReference>
<dbReference type="InterPro" id="IPR052162">
    <property type="entry name" value="Sensor_kinase/Photoreceptor"/>
</dbReference>
<evidence type="ECO:0000256" key="9">
    <source>
        <dbReference type="ARBA" id="ARBA00023136"/>
    </source>
</evidence>
<protein>
    <recommendedName>
        <fullName evidence="3">histidine kinase</fullName>
        <ecNumber evidence="3">2.7.13.3</ecNumber>
    </recommendedName>
</protein>
<keyword evidence="5" id="KW-0808">Transferase</keyword>
<keyword evidence="15" id="KW-1185">Reference proteome</keyword>
<dbReference type="Gene3D" id="3.30.450.350">
    <property type="entry name" value="CHASE domain"/>
    <property type="match status" value="1"/>
</dbReference>
<dbReference type="KEGG" id="azz:DEW08_19460"/>
<evidence type="ECO:0000256" key="11">
    <source>
        <dbReference type="SAM" id="Phobius"/>
    </source>
</evidence>
<dbReference type="InterPro" id="IPR004358">
    <property type="entry name" value="Sig_transdc_His_kin-like_C"/>
</dbReference>
<dbReference type="OrthoDB" id="7313492at2"/>
<proteinExistence type="predicted"/>
<keyword evidence="8 11" id="KW-1133">Transmembrane helix</keyword>
<dbReference type="InterPro" id="IPR003594">
    <property type="entry name" value="HATPase_dom"/>
</dbReference>
<dbReference type="EC" id="2.7.13.3" evidence="3"/>
<dbReference type="SUPFAM" id="SSF47384">
    <property type="entry name" value="Homodimeric domain of signal transducing histidine kinase"/>
    <property type="match status" value="1"/>
</dbReference>
<dbReference type="EMBL" id="CP029354">
    <property type="protein sequence ID" value="AWK88274.1"/>
    <property type="molecule type" value="Genomic_DNA"/>
</dbReference>
<comment type="subcellular location">
    <subcellularLocation>
        <location evidence="2">Membrane</location>
    </subcellularLocation>
</comment>